<dbReference type="Gene3D" id="2.10.110.30">
    <property type="match status" value="1"/>
</dbReference>
<feature type="compositionally biased region" description="Polar residues" evidence="11">
    <location>
        <begin position="295"/>
        <end position="322"/>
    </location>
</feature>
<dbReference type="PROSITE" id="PS51157">
    <property type="entry name" value="ZF_UBR"/>
    <property type="match status" value="1"/>
</dbReference>
<feature type="compositionally biased region" description="Acidic residues" evidence="11">
    <location>
        <begin position="1174"/>
        <end position="1189"/>
    </location>
</feature>
<sequence>MLRRPRPSLPPAPPFPPLSNALNVDSASLPAFIDSLSLPSAYSLTTPASRTHLKAAFYSYALDPSSPFRSLLFPDQGAAAAPTLADLNDDWTLSSAQGDRVGGEYSESRRGKVCGHVFRPGESVYRCRDCTLDATCVLCSKCYHGSNHAKERHDVTMSVHAGVGAGCCDCGDAEAFKEGVQGGCRWHSPLEMGEEKVESAEVVALKETVKERLEVLVDWMIEVLQGSPEEMVPPKTVEDIMQAVAAPSPEQETTPHLALPSPSASGSSSSSAVSSPSIPQGSTSTAAAPFDPFTSAMQTDAPSSPSTLRAASPPNYISSTSRGKAREISPSPSPSAPSAAPSEPAGPWSVILWNDEKHSFSQVIDQVNRATGVSRQAAAEVAQRVDTYGRDVIYISSDPAQLLAVTKLIAAIELGVTVRTARETFAEGVVGELVGVLRDLCDVRVGEEGGVLSEVVSSVLLGPWRGAGGEQEAPTSRFQKLVQSDAKLWKEARKGLAEVFVTLLGVSAEVKMELSVQFAQTYSQVAEAYLLTDREPENSIIFFGVQIFTVPSVSAYLVSQHHFLSHLIAILFAFFTEQLDSSHPSGKKHLVLPPNPTIRRIDPESPAFKQKRYFQVFSDLNHLISSPAVQSLICDSSTLMEDFSSFLSLFTSMNPNTRAVNTHVEYESDLWVIAFNVTIQLGKICRSFGEAYQRATPLQLARGLSALLARMSGGSKAAFHAVGFGGTTYQLADFDVASKPVSFHHPLAWLFAEMVKNIDALDEKALETIGVKSLSQIALGRQGQLVFLASMDHPLRVIVLVAQVRVGLWVRNGFAMRAQQLHYKEYSLRENTYDQDIVFLQSAMVILDPSLVLVAILDRFQLLDWLASPSSADHPTFEPAQAMAMAEEMVYLIVIMLSDPTYAGGLSNEAILRRELIHNLCLGSSPYSDLMRRVSEKFADDPALTRILADVSTFKHPVGTADQGTYTLKPECFTEVNPYFPRYSRNQREEAEKIVREQLKKQGGGNEPVIVPKPLGIERGPFVTLAQSFGSDALHRIIFYSMRTDELVLVDEALHLCMLSLVESPAVFASFASNPAPRESSISEEVESAAQDETLLHLLVKIEEDERMKAVRHKAKWCLDRLNELLGPQVNALRKVEDTASPAKALDAKRLAAKARQEAIMKQFAQAQQSFLDSVDDEDDEEDEDEGMEGEAAKPSLGSCIVCQDELDSSRAFGALTFVQTSNIIRLTPEGDNADYQSEILATPSSLDHDASHLRPFGIASQKIPVNADDDSGDGLSKGFSSQHTQSGLFASACGHMMHLACFDTYYKSIEQRHHVQPTRCHPENTTRCEFICPLCKSLGNVLLPATVESEAFDTAVDQHDLAEWAQLAMDPTAAAIAQGAARLAVEEAQQKSRNLQARTTNGVMGLKPWRISLTLPSSVPSEFAGGEPLMTARLLVVLDPLMQEINGGSGVSFIPNELLAYTISALEVASRGQGEAVDAVSDATSRMLKSFLLVLANLVHAQTGLEASQDLAAMAVLPHLGGIFASDKRNSDFFALDPLATIIEAAAVMSSAFHHIVAFAFYTELVRNYLAISKLAESSATVIEHQGDAADKAVGECASLALVRLFFVSPSATGLQSEAGVSTLGKLLYSYTLPFLRRAAIVHRTIFGPDAHDMAADADLDLDESTEFARLLHLLRIPSPAVALRQDVPPSAPAVAAIQAHVFALRDSVPGWRQNLANPAPDSIDPLTSLPLALPESILTSCPPLQHPAIYELIGLPHQLDTLAAESLQRKCERCNQVPADPALCLFCGQIVCSQSFCCMDSEDEAQHGECNMHMWTCGGSIGIYFLIKRNSVLYLYTDKGTFSTPPYLDSHGEVDIGGRRGRNQFPQFLHPGRYDEIRKTWLSHGIPTFVARKLDAVTDHGGWSSL</sequence>
<evidence type="ECO:0000313" key="14">
    <source>
        <dbReference type="Proteomes" id="UP000193467"/>
    </source>
</evidence>
<dbReference type="SUPFAM" id="SSF46785">
    <property type="entry name" value="Winged helix' DNA-binding domain"/>
    <property type="match status" value="1"/>
</dbReference>
<evidence type="ECO:0000256" key="5">
    <source>
        <dbReference type="ARBA" id="ARBA00022771"/>
    </source>
</evidence>
<keyword evidence="7 10" id="KW-0862">Zinc</keyword>
<comment type="catalytic activity">
    <reaction evidence="1 10">
        <text>S-ubiquitinyl-[E2 ubiquitin-conjugating enzyme]-L-cysteine + [acceptor protein]-L-lysine = [E2 ubiquitin-conjugating enzyme]-L-cysteine + N(6)-ubiquitinyl-[acceptor protein]-L-lysine.</text>
        <dbReference type="EC" id="2.3.2.27"/>
    </reaction>
</comment>
<evidence type="ECO:0000259" key="12">
    <source>
        <dbReference type="PROSITE" id="PS51157"/>
    </source>
</evidence>
<dbReference type="STRING" id="106004.A0A1Y2G0S7"/>
<dbReference type="GO" id="GO:0061630">
    <property type="term" value="F:ubiquitin protein ligase activity"/>
    <property type="evidence" value="ECO:0007669"/>
    <property type="project" value="UniProtKB-UniRule"/>
</dbReference>
<feature type="region of interest" description="Disordered" evidence="11">
    <location>
        <begin position="246"/>
        <end position="348"/>
    </location>
</feature>
<comment type="pathway">
    <text evidence="2 10">Protein modification; protein ubiquitination.</text>
</comment>
<dbReference type="SUPFAM" id="SSF54736">
    <property type="entry name" value="ClpS-like"/>
    <property type="match status" value="1"/>
</dbReference>
<feature type="compositionally biased region" description="Low complexity" evidence="11">
    <location>
        <begin position="336"/>
        <end position="348"/>
    </location>
</feature>
<feature type="domain" description="UBR-type" evidence="12">
    <location>
        <begin position="112"/>
        <end position="189"/>
    </location>
</feature>
<dbReference type="InterPro" id="IPR036390">
    <property type="entry name" value="WH_DNA-bd_sf"/>
</dbReference>
<dbReference type="InParanoid" id="A0A1Y2G0S7"/>
<feature type="compositionally biased region" description="Low complexity" evidence="11">
    <location>
        <begin position="260"/>
        <end position="282"/>
    </location>
</feature>
<feature type="region of interest" description="Disordered" evidence="11">
    <location>
        <begin position="1172"/>
        <end position="1194"/>
    </location>
</feature>
<dbReference type="GO" id="GO:0008270">
    <property type="term" value="F:zinc ion binding"/>
    <property type="evidence" value="ECO:0007669"/>
    <property type="project" value="UniProtKB-UniRule"/>
</dbReference>
<dbReference type="Proteomes" id="UP000193467">
    <property type="component" value="Unassembled WGS sequence"/>
</dbReference>
<comment type="similarity">
    <text evidence="8 10">Belongs to the E3 ubiquitin-protein ligase UBR1-like family.</text>
</comment>
<evidence type="ECO:0000313" key="13">
    <source>
        <dbReference type="EMBL" id="ORY89075.1"/>
    </source>
</evidence>
<feature type="zinc finger region" description="UBR-type" evidence="9">
    <location>
        <begin position="112"/>
        <end position="189"/>
    </location>
</feature>
<dbReference type="GO" id="GO:0016567">
    <property type="term" value="P:protein ubiquitination"/>
    <property type="evidence" value="ECO:0007669"/>
    <property type="project" value="UniProtKB-UniRule"/>
</dbReference>
<evidence type="ECO:0000256" key="1">
    <source>
        <dbReference type="ARBA" id="ARBA00000900"/>
    </source>
</evidence>
<gene>
    <name evidence="13" type="ORF">BCR35DRAFT_300874</name>
</gene>
<dbReference type="SMART" id="SM00396">
    <property type="entry name" value="ZnF_UBR1"/>
    <property type="match status" value="1"/>
</dbReference>
<dbReference type="Pfam" id="PF02617">
    <property type="entry name" value="ClpS"/>
    <property type="match status" value="1"/>
</dbReference>
<organism evidence="13 14">
    <name type="scientific">Leucosporidium creatinivorum</name>
    <dbReference type="NCBI Taxonomy" id="106004"/>
    <lineage>
        <taxon>Eukaryota</taxon>
        <taxon>Fungi</taxon>
        <taxon>Dikarya</taxon>
        <taxon>Basidiomycota</taxon>
        <taxon>Pucciniomycotina</taxon>
        <taxon>Microbotryomycetes</taxon>
        <taxon>Leucosporidiales</taxon>
        <taxon>Leucosporidium</taxon>
    </lineage>
</organism>
<dbReference type="InterPro" id="IPR039164">
    <property type="entry name" value="UBR1-like"/>
</dbReference>
<evidence type="ECO:0000256" key="9">
    <source>
        <dbReference type="PROSITE-ProRule" id="PRU00508"/>
    </source>
</evidence>
<dbReference type="OrthoDB" id="26387at2759"/>
<dbReference type="GO" id="GO:0071596">
    <property type="term" value="P:ubiquitin-dependent protein catabolic process via the N-end rule pathway"/>
    <property type="evidence" value="ECO:0007669"/>
    <property type="project" value="UniProtKB-UniRule"/>
</dbReference>
<keyword evidence="14" id="KW-1185">Reference proteome</keyword>
<protein>
    <recommendedName>
        <fullName evidence="10">E3 ubiquitin-protein ligase</fullName>
        <ecNumber evidence="10">2.3.2.27</ecNumber>
    </recommendedName>
</protein>
<dbReference type="InterPro" id="IPR003769">
    <property type="entry name" value="ClpS_core"/>
</dbReference>
<evidence type="ECO:0000256" key="8">
    <source>
        <dbReference type="ARBA" id="ARBA00046341"/>
    </source>
</evidence>
<dbReference type="Gene3D" id="1.10.10.2670">
    <property type="entry name" value="E3 ubiquitin-protein ligase"/>
    <property type="match status" value="1"/>
</dbReference>
<evidence type="ECO:0000256" key="3">
    <source>
        <dbReference type="ARBA" id="ARBA00022679"/>
    </source>
</evidence>
<keyword evidence="4 10" id="KW-0479">Metal-binding</keyword>
<dbReference type="InterPro" id="IPR055194">
    <property type="entry name" value="UBR1-like_WH"/>
</dbReference>
<dbReference type="UniPathway" id="UPA00143"/>
<dbReference type="Gene3D" id="3.30.1390.10">
    <property type="match status" value="1"/>
</dbReference>
<dbReference type="CDD" id="cd19673">
    <property type="entry name" value="UBR-box_UBR3"/>
    <property type="match status" value="1"/>
</dbReference>
<evidence type="ECO:0000256" key="10">
    <source>
        <dbReference type="RuleBase" id="RU366018"/>
    </source>
</evidence>
<keyword evidence="5 10" id="KW-0863">Zinc-finger</keyword>
<evidence type="ECO:0000256" key="11">
    <source>
        <dbReference type="SAM" id="MobiDB-lite"/>
    </source>
</evidence>
<dbReference type="FunCoup" id="A0A1Y2G0S7">
    <property type="interactions" value="327"/>
</dbReference>
<dbReference type="Pfam" id="PF22960">
    <property type="entry name" value="WHD_UBR1"/>
    <property type="match status" value="1"/>
</dbReference>
<dbReference type="InterPro" id="IPR042065">
    <property type="entry name" value="E3_ELL-like"/>
</dbReference>
<evidence type="ECO:0000256" key="7">
    <source>
        <dbReference type="ARBA" id="ARBA00022833"/>
    </source>
</evidence>
<dbReference type="Pfam" id="PF02207">
    <property type="entry name" value="zf-UBR"/>
    <property type="match status" value="1"/>
</dbReference>
<dbReference type="GO" id="GO:0000151">
    <property type="term" value="C:ubiquitin ligase complex"/>
    <property type="evidence" value="ECO:0007669"/>
    <property type="project" value="TreeGrafter"/>
</dbReference>
<keyword evidence="3 10" id="KW-0808">Transferase</keyword>
<evidence type="ECO:0000256" key="4">
    <source>
        <dbReference type="ARBA" id="ARBA00022723"/>
    </source>
</evidence>
<dbReference type="CDD" id="cd16482">
    <property type="entry name" value="RING-H2_UBR1-like"/>
    <property type="match status" value="1"/>
</dbReference>
<dbReference type="InterPro" id="IPR044046">
    <property type="entry name" value="E3_ligase_UBR-like_C"/>
</dbReference>
<reference evidence="13 14" key="1">
    <citation type="submission" date="2016-07" db="EMBL/GenBank/DDBJ databases">
        <title>Pervasive Adenine N6-methylation of Active Genes in Fungi.</title>
        <authorList>
            <consortium name="DOE Joint Genome Institute"/>
            <person name="Mondo S.J."/>
            <person name="Dannebaum R.O."/>
            <person name="Kuo R.C."/>
            <person name="Labutti K."/>
            <person name="Haridas S."/>
            <person name="Kuo A."/>
            <person name="Salamov A."/>
            <person name="Ahrendt S.R."/>
            <person name="Lipzen A."/>
            <person name="Sullivan W."/>
            <person name="Andreopoulos W.B."/>
            <person name="Clum A."/>
            <person name="Lindquist E."/>
            <person name="Daum C."/>
            <person name="Ramamoorthy G.K."/>
            <person name="Gryganskyi A."/>
            <person name="Culley D."/>
            <person name="Magnuson J.K."/>
            <person name="James T.Y."/>
            <person name="O'Malley M.A."/>
            <person name="Stajich J.E."/>
            <person name="Spatafora J.W."/>
            <person name="Visel A."/>
            <person name="Grigoriev I.V."/>
        </authorList>
    </citation>
    <scope>NUCLEOTIDE SEQUENCE [LARGE SCALE GENOMIC DNA]</scope>
    <source>
        <strain evidence="13 14">62-1032</strain>
    </source>
</reference>
<name>A0A1Y2G0S7_9BASI</name>
<proteinExistence type="inferred from homology"/>
<dbReference type="Pfam" id="PF18995">
    <property type="entry name" value="PRT6_C"/>
    <property type="match status" value="1"/>
</dbReference>
<dbReference type="PANTHER" id="PTHR21497">
    <property type="entry name" value="UBIQUITIN LIGASE E3 ALPHA-RELATED"/>
    <property type="match status" value="1"/>
</dbReference>
<dbReference type="InterPro" id="IPR014719">
    <property type="entry name" value="Ribosomal_bL12_C/ClpS-like"/>
</dbReference>
<dbReference type="EMBL" id="MCGR01000007">
    <property type="protein sequence ID" value="ORY89075.1"/>
    <property type="molecule type" value="Genomic_DNA"/>
</dbReference>
<keyword evidence="6 10" id="KW-0833">Ubl conjugation pathway</keyword>
<evidence type="ECO:0000256" key="2">
    <source>
        <dbReference type="ARBA" id="ARBA00004906"/>
    </source>
</evidence>
<comment type="function">
    <text evidence="10">Ubiquitin ligase protein which is a component of the N-end rule pathway. Recognizes and binds to proteins bearing specific N-terminal residues that are destabilizing according to the N-end rule, leading to their ubiquitination and subsequent degradation.</text>
</comment>
<comment type="caution">
    <text evidence="13">The sequence shown here is derived from an EMBL/GenBank/DDBJ whole genome shotgun (WGS) entry which is preliminary data.</text>
</comment>
<dbReference type="InterPro" id="IPR003126">
    <property type="entry name" value="Znf_UBR"/>
</dbReference>
<dbReference type="EC" id="2.3.2.27" evidence="10"/>
<accession>A0A1Y2G0S7</accession>
<dbReference type="GO" id="GO:0005737">
    <property type="term" value="C:cytoplasm"/>
    <property type="evidence" value="ECO:0007669"/>
    <property type="project" value="TreeGrafter"/>
</dbReference>
<evidence type="ECO:0000256" key="6">
    <source>
        <dbReference type="ARBA" id="ARBA00022786"/>
    </source>
</evidence>
<dbReference type="PANTHER" id="PTHR21497:SF24">
    <property type="entry name" value="E3 UBIQUITIN-PROTEIN LIGASE UBR1"/>
    <property type="match status" value="1"/>
</dbReference>